<dbReference type="Proteomes" id="UP000887565">
    <property type="component" value="Unplaced"/>
</dbReference>
<name>A0A915HLC5_ROMCU</name>
<feature type="compositionally biased region" description="Basic and acidic residues" evidence="1">
    <location>
        <begin position="52"/>
        <end position="78"/>
    </location>
</feature>
<evidence type="ECO:0000313" key="2">
    <source>
        <dbReference type="Proteomes" id="UP000887565"/>
    </source>
</evidence>
<proteinExistence type="predicted"/>
<accession>A0A915HLC5</accession>
<evidence type="ECO:0000256" key="1">
    <source>
        <dbReference type="SAM" id="MobiDB-lite"/>
    </source>
</evidence>
<feature type="compositionally biased region" description="Basic and acidic residues" evidence="1">
    <location>
        <begin position="85"/>
        <end position="94"/>
    </location>
</feature>
<reference evidence="3" key="1">
    <citation type="submission" date="2022-11" db="UniProtKB">
        <authorList>
            <consortium name="WormBaseParasite"/>
        </authorList>
    </citation>
    <scope>IDENTIFICATION</scope>
</reference>
<feature type="region of interest" description="Disordered" evidence="1">
    <location>
        <begin position="1"/>
        <end position="101"/>
    </location>
</feature>
<keyword evidence="2" id="KW-1185">Reference proteome</keyword>
<evidence type="ECO:0000313" key="3">
    <source>
        <dbReference type="WBParaSite" id="nRc.2.0.1.t02773-RA"/>
    </source>
</evidence>
<dbReference type="AlphaFoldDB" id="A0A915HLC5"/>
<protein>
    <submittedName>
        <fullName evidence="3">Uncharacterized protein</fullName>
    </submittedName>
</protein>
<dbReference type="WBParaSite" id="nRc.2.0.1.t02773-RA">
    <property type="protein sequence ID" value="nRc.2.0.1.t02773-RA"/>
    <property type="gene ID" value="nRc.2.0.1.g02773"/>
</dbReference>
<organism evidence="2 3">
    <name type="scientific">Romanomermis culicivorax</name>
    <name type="common">Nematode worm</name>
    <dbReference type="NCBI Taxonomy" id="13658"/>
    <lineage>
        <taxon>Eukaryota</taxon>
        <taxon>Metazoa</taxon>
        <taxon>Ecdysozoa</taxon>
        <taxon>Nematoda</taxon>
        <taxon>Enoplea</taxon>
        <taxon>Dorylaimia</taxon>
        <taxon>Mermithida</taxon>
        <taxon>Mermithoidea</taxon>
        <taxon>Mermithidae</taxon>
        <taxon>Romanomermis</taxon>
    </lineage>
</organism>
<sequence length="145" mass="16902">MVIEGKNWRHQRKIESKNTKVGNAMKNAVKNQCLKKRGKREIMKNPNSAQQKCEKREKFQERKHEGDKGPKEHRDSRKFPAASLDRARNNERTQHGAPMSDTNSMIQAQQQMSYLPPNYPGLPMVNCWQVQQCLGLLNSKWPNFQ</sequence>